<keyword evidence="3" id="KW-1185">Reference proteome</keyword>
<dbReference type="EMBL" id="VXIV02002561">
    <property type="protein sequence ID" value="KAF6024540.1"/>
    <property type="molecule type" value="Genomic_DNA"/>
</dbReference>
<evidence type="ECO:0000256" key="1">
    <source>
        <dbReference type="SAM" id="MobiDB-lite"/>
    </source>
</evidence>
<name>A0A7J7JE83_BUGNE</name>
<evidence type="ECO:0000313" key="2">
    <source>
        <dbReference type="EMBL" id="KAF6024540.1"/>
    </source>
</evidence>
<feature type="compositionally biased region" description="Polar residues" evidence="1">
    <location>
        <begin position="233"/>
        <end position="268"/>
    </location>
</feature>
<comment type="caution">
    <text evidence="2">The sequence shown here is derived from an EMBL/GenBank/DDBJ whole genome shotgun (WGS) entry which is preliminary data.</text>
</comment>
<reference evidence="2" key="1">
    <citation type="submission" date="2020-06" db="EMBL/GenBank/DDBJ databases">
        <title>Draft genome of Bugula neritina, a colonial animal packing powerful symbionts and potential medicines.</title>
        <authorList>
            <person name="Rayko M."/>
        </authorList>
    </citation>
    <scope>NUCLEOTIDE SEQUENCE [LARGE SCALE GENOMIC DNA]</scope>
    <source>
        <strain evidence="2">Kwan_BN1</strain>
    </source>
</reference>
<organism evidence="2 3">
    <name type="scientific">Bugula neritina</name>
    <name type="common">Brown bryozoan</name>
    <name type="synonym">Sertularia neritina</name>
    <dbReference type="NCBI Taxonomy" id="10212"/>
    <lineage>
        <taxon>Eukaryota</taxon>
        <taxon>Metazoa</taxon>
        <taxon>Spiralia</taxon>
        <taxon>Lophotrochozoa</taxon>
        <taxon>Bryozoa</taxon>
        <taxon>Gymnolaemata</taxon>
        <taxon>Cheilostomatida</taxon>
        <taxon>Flustrina</taxon>
        <taxon>Buguloidea</taxon>
        <taxon>Bugulidae</taxon>
        <taxon>Bugula</taxon>
    </lineage>
</organism>
<gene>
    <name evidence="2" type="ORF">EB796_017160</name>
</gene>
<dbReference type="AlphaFoldDB" id="A0A7J7JE83"/>
<evidence type="ECO:0000313" key="3">
    <source>
        <dbReference type="Proteomes" id="UP000593567"/>
    </source>
</evidence>
<sequence>MSVGEYHYQYEYNNLYKHYACCHNRHFKIANVIQMAEETDDLPRPLSAKDMQSQNASTTYSCPKGLGVGGEIAEEECLDLSTMSSLEDDMDWLFSTPSKRSPNLARSSVEQLSRKMLASFESPELLPRRRALTHKLHDFCGDTSVNEKSVDALRDSATLDLHSTGLAAESEEAELVNSPASSNSLSVLNPTSTSSYCTRTFTRPKKGKFSNHNQSSAVALSDANGTAAAAATHSKTNNDEPLQFTNDEITSSESLSCHSNDSNYSDSLRGSVGTAGEYTRVKGDNARPQLK</sequence>
<feature type="region of interest" description="Disordered" evidence="1">
    <location>
        <begin position="229"/>
        <end position="291"/>
    </location>
</feature>
<protein>
    <submittedName>
        <fullName evidence="2">Uncharacterized protein</fullName>
    </submittedName>
</protein>
<proteinExistence type="predicted"/>
<dbReference type="Proteomes" id="UP000593567">
    <property type="component" value="Unassembled WGS sequence"/>
</dbReference>
<accession>A0A7J7JE83</accession>